<dbReference type="Gramene" id="Solyc03g007595.1.1">
    <property type="protein sequence ID" value="Solyc03g007595.1.1"/>
    <property type="gene ID" value="Solyc03g007595.1"/>
</dbReference>
<feature type="compositionally biased region" description="Acidic residues" evidence="1">
    <location>
        <begin position="88"/>
        <end position="99"/>
    </location>
</feature>
<dbReference type="STRING" id="4081.A0A3Q7FDU1"/>
<keyword evidence="3" id="KW-1185">Reference proteome</keyword>
<dbReference type="PANTHER" id="PTHR13343">
    <property type="entry name" value="CREG1 PROTEIN"/>
    <property type="match status" value="1"/>
</dbReference>
<evidence type="ECO:0000256" key="1">
    <source>
        <dbReference type="SAM" id="MobiDB-lite"/>
    </source>
</evidence>
<feature type="region of interest" description="Disordered" evidence="1">
    <location>
        <begin position="57"/>
        <end position="105"/>
    </location>
</feature>
<sequence>MLMVEPAAVAVRFPAGNFNRTSRRFSHAASFFIPRNKIRRLTTEYCGGRIRTGKGKCGIKASARDQPNASSGPVKQNAKPSRYHPFEDISDSENGENEEAQLSPAETARTIIEVNSKATLMFSGVVNNEVQENIFWPDLPYITDELGNIYFQVKNDEDILQTLTAEENVVDWVAIVDDEDQDGDSDGSLGDWAKLETMRSSHPMYFAKKIAEVILYIIDFTP</sequence>
<dbReference type="AlphaFoldDB" id="A0A3Q7FDU1"/>
<organism evidence="2">
    <name type="scientific">Solanum lycopersicum</name>
    <name type="common">Tomato</name>
    <name type="synonym">Lycopersicon esculentum</name>
    <dbReference type="NCBI Taxonomy" id="4081"/>
    <lineage>
        <taxon>Eukaryota</taxon>
        <taxon>Viridiplantae</taxon>
        <taxon>Streptophyta</taxon>
        <taxon>Embryophyta</taxon>
        <taxon>Tracheophyta</taxon>
        <taxon>Spermatophyta</taxon>
        <taxon>Magnoliopsida</taxon>
        <taxon>eudicotyledons</taxon>
        <taxon>Gunneridae</taxon>
        <taxon>Pentapetalae</taxon>
        <taxon>asterids</taxon>
        <taxon>lamiids</taxon>
        <taxon>Solanales</taxon>
        <taxon>Solanaceae</taxon>
        <taxon>Solanoideae</taxon>
        <taxon>Solaneae</taxon>
        <taxon>Solanum</taxon>
        <taxon>Solanum subgen. Lycopersicon</taxon>
    </lineage>
</organism>
<evidence type="ECO:0000313" key="3">
    <source>
        <dbReference type="Proteomes" id="UP000004994"/>
    </source>
</evidence>
<reference evidence="2" key="2">
    <citation type="submission" date="2019-01" db="UniProtKB">
        <authorList>
            <consortium name="EnsemblPlants"/>
        </authorList>
    </citation>
    <scope>IDENTIFICATION</scope>
    <source>
        <strain evidence="2">cv. Heinz 1706</strain>
    </source>
</reference>
<feature type="compositionally biased region" description="Polar residues" evidence="1">
    <location>
        <begin position="65"/>
        <end position="74"/>
    </location>
</feature>
<dbReference type="EnsemblPlants" id="Solyc03g007595.1.1">
    <property type="protein sequence ID" value="Solyc03g007595.1.1"/>
    <property type="gene ID" value="Solyc03g007595.1"/>
</dbReference>
<reference evidence="2" key="1">
    <citation type="journal article" date="2012" name="Nature">
        <title>The tomato genome sequence provides insights into fleshy fruit evolution.</title>
        <authorList>
            <consortium name="Tomato Genome Consortium"/>
        </authorList>
    </citation>
    <scope>NUCLEOTIDE SEQUENCE [LARGE SCALE GENOMIC DNA]</scope>
    <source>
        <strain evidence="2">cv. Heinz 1706</strain>
    </source>
</reference>
<accession>A0A3Q7FDU1</accession>
<proteinExistence type="predicted"/>
<protein>
    <submittedName>
        <fullName evidence="2">Uncharacterized protein</fullName>
    </submittedName>
</protein>
<evidence type="ECO:0000313" key="2">
    <source>
        <dbReference type="EnsemblPlants" id="Solyc03g007595.1.1"/>
    </source>
</evidence>
<dbReference type="InParanoid" id="A0A3Q7FDU1"/>
<dbReference type="PANTHER" id="PTHR13343:SF28">
    <property type="entry name" value="PENTATRICOPEPTIDE REPEAT (PPR) SUPERFAMILY PROTEIN"/>
    <property type="match status" value="1"/>
</dbReference>
<name>A0A3Q7FDU1_SOLLC</name>
<dbReference type="Proteomes" id="UP000004994">
    <property type="component" value="Chromosome 3"/>
</dbReference>